<dbReference type="InterPro" id="IPR036291">
    <property type="entry name" value="NAD(P)-bd_dom_sf"/>
</dbReference>
<name>A0A0W0VJ88_9GAMM</name>
<evidence type="ECO:0000256" key="6">
    <source>
        <dbReference type="PIRSR" id="PIRSR000149-3"/>
    </source>
</evidence>
<evidence type="ECO:0000313" key="12">
    <source>
        <dbReference type="Proteomes" id="UP000054997"/>
    </source>
</evidence>
<dbReference type="GO" id="GO:0050661">
    <property type="term" value="F:NADP binding"/>
    <property type="evidence" value="ECO:0007669"/>
    <property type="project" value="InterPro"/>
</dbReference>
<dbReference type="InterPro" id="IPR020828">
    <property type="entry name" value="GlycerAld_3-P_DH_NAD(P)-bd"/>
</dbReference>
<dbReference type="PATRIC" id="fig|45068.5.peg.1930"/>
<dbReference type="GO" id="GO:0051287">
    <property type="term" value="F:NAD binding"/>
    <property type="evidence" value="ECO:0007669"/>
    <property type="project" value="InterPro"/>
</dbReference>
<evidence type="ECO:0000256" key="1">
    <source>
        <dbReference type="ARBA" id="ARBA00007406"/>
    </source>
</evidence>
<dbReference type="Pfam" id="PF02800">
    <property type="entry name" value="Gp_dh_C"/>
    <property type="match status" value="1"/>
</dbReference>
<dbReference type="PIRSF" id="PIRSF000149">
    <property type="entry name" value="GAP_DH"/>
    <property type="match status" value="1"/>
</dbReference>
<evidence type="ECO:0000256" key="7">
    <source>
        <dbReference type="PIRSR" id="PIRSR000149-4"/>
    </source>
</evidence>
<evidence type="ECO:0000256" key="9">
    <source>
        <dbReference type="RuleBase" id="RU361160"/>
    </source>
</evidence>
<evidence type="ECO:0000313" key="11">
    <source>
        <dbReference type="EMBL" id="KTD20155.1"/>
    </source>
</evidence>
<feature type="binding site" evidence="6">
    <location>
        <position position="123"/>
    </location>
    <ligand>
        <name>NAD(+)</name>
        <dbReference type="ChEBI" id="CHEBI:57540"/>
    </ligand>
</feature>
<dbReference type="Proteomes" id="UP000054997">
    <property type="component" value="Unassembled WGS sequence"/>
</dbReference>
<dbReference type="PROSITE" id="PS00071">
    <property type="entry name" value="GAPDH"/>
    <property type="match status" value="1"/>
</dbReference>
<dbReference type="CDD" id="cd05214">
    <property type="entry name" value="GAPDH_I_N"/>
    <property type="match status" value="1"/>
</dbReference>
<keyword evidence="12" id="KW-1185">Reference proteome</keyword>
<dbReference type="GO" id="GO:0006006">
    <property type="term" value="P:glucose metabolic process"/>
    <property type="evidence" value="ECO:0007669"/>
    <property type="project" value="InterPro"/>
</dbReference>
<dbReference type="STRING" id="45068.Llon_1776"/>
<feature type="binding site" evidence="6">
    <location>
        <position position="37"/>
    </location>
    <ligand>
        <name>NAD(+)</name>
        <dbReference type="ChEBI" id="CHEBI:57540"/>
    </ligand>
</feature>
<dbReference type="FunFam" id="3.40.50.720:FF:000001">
    <property type="entry name" value="Glyceraldehyde-3-phosphate dehydrogenase"/>
    <property type="match status" value="1"/>
</dbReference>
<sequence length="330" mass="36262">MTTRVAINGYGRIGRCILRSIFEYKRLADVNIVAINDLSSIETMAHLTRYDSTHGRFQSEVQVKGNQLIIDGHAVTVTNARNPIDLPWKELEIDLVLECTGHFTQRDAAMQHIAAGAKKVLISAPGKNTDATIVYGVNHETLKASDTIVSNASCTTNCLAPLVKPLHEALTIEYGLLNTVHAYTKDQMLLDGSHSDLHRARAAAYSIIPTKTGAASAVGLVLPDLAGKLDGFAMRVPTLNVSAIDFTFTAKKQTSVEEVNNIMRQAKSDILHINEEPLVSCDFNHNPASATFDTTQTKVLGNLVKIVAWYDNEWGFSNRMLDTAYYMMNL</sequence>
<evidence type="ECO:0000259" key="10">
    <source>
        <dbReference type="SMART" id="SM00846"/>
    </source>
</evidence>
<feature type="active site" description="Nucleophile" evidence="4">
    <location>
        <position position="154"/>
    </location>
</feature>
<dbReference type="InterPro" id="IPR006424">
    <property type="entry name" value="Glyceraldehyde-3-P_DH_1"/>
</dbReference>
<feature type="binding site" evidence="5">
    <location>
        <begin position="153"/>
        <end position="155"/>
    </location>
    <ligand>
        <name>D-glyceraldehyde 3-phosphate</name>
        <dbReference type="ChEBI" id="CHEBI:59776"/>
    </ligand>
</feature>
<proteinExistence type="inferred from homology"/>
<dbReference type="SUPFAM" id="SSF55347">
    <property type="entry name" value="Glyceraldehyde-3-phosphate dehydrogenase-like, C-terminal domain"/>
    <property type="match status" value="1"/>
</dbReference>
<accession>A0A0W0VJ88</accession>
<dbReference type="EMBL" id="LNYK01000030">
    <property type="protein sequence ID" value="KTD20155.1"/>
    <property type="molecule type" value="Genomic_DNA"/>
</dbReference>
<dbReference type="Pfam" id="PF00044">
    <property type="entry name" value="Gp_dh_N"/>
    <property type="match status" value="1"/>
</dbReference>
<evidence type="ECO:0000256" key="4">
    <source>
        <dbReference type="PIRSR" id="PIRSR000149-1"/>
    </source>
</evidence>
<dbReference type="SMART" id="SM00846">
    <property type="entry name" value="Gp_dh_N"/>
    <property type="match status" value="1"/>
</dbReference>
<feature type="domain" description="Glyceraldehyde 3-phosphate dehydrogenase NAD(P) binding" evidence="10">
    <location>
        <begin position="3"/>
        <end position="154"/>
    </location>
</feature>
<evidence type="ECO:0000256" key="3">
    <source>
        <dbReference type="ARBA" id="ARBA00023002"/>
    </source>
</evidence>
<dbReference type="Gene3D" id="3.40.50.720">
    <property type="entry name" value="NAD(P)-binding Rossmann-like Domain"/>
    <property type="match status" value="1"/>
</dbReference>
<dbReference type="InterPro" id="IPR020831">
    <property type="entry name" value="GlycerAld/Erythrose_P_DH"/>
</dbReference>
<dbReference type="OrthoDB" id="9803304at2"/>
<keyword evidence="6" id="KW-0547">Nucleotide-binding</keyword>
<dbReference type="CDD" id="cd18126">
    <property type="entry name" value="GAPDH_I_C"/>
    <property type="match status" value="1"/>
</dbReference>
<gene>
    <name evidence="11" type="primary">gap</name>
    <name evidence="11" type="ORF">Llon_1776</name>
</gene>
<dbReference type="NCBIfam" id="TIGR01534">
    <property type="entry name" value="GAPDH-I"/>
    <property type="match status" value="1"/>
</dbReference>
<dbReference type="RefSeq" id="WP_058529761.1">
    <property type="nucleotide sequence ID" value="NZ_CAAAHZ010000009.1"/>
</dbReference>
<comment type="similarity">
    <text evidence="1 8">Belongs to the glyceraldehyde-3-phosphate dehydrogenase family.</text>
</comment>
<dbReference type="InterPro" id="IPR020830">
    <property type="entry name" value="GlycerAld_3-P_DH_AS"/>
</dbReference>
<feature type="site" description="Activates thiol group during catalysis" evidence="7">
    <location>
        <position position="181"/>
    </location>
</feature>
<organism evidence="11 12">
    <name type="scientific">Legionella londiniensis</name>
    <dbReference type="NCBI Taxonomy" id="45068"/>
    <lineage>
        <taxon>Bacteria</taxon>
        <taxon>Pseudomonadati</taxon>
        <taxon>Pseudomonadota</taxon>
        <taxon>Gammaproteobacteria</taxon>
        <taxon>Legionellales</taxon>
        <taxon>Legionellaceae</taxon>
        <taxon>Legionella</taxon>
    </lineage>
</organism>
<dbReference type="GO" id="GO:0016620">
    <property type="term" value="F:oxidoreductase activity, acting on the aldehyde or oxo group of donors, NAD or NADP as acceptor"/>
    <property type="evidence" value="ECO:0007669"/>
    <property type="project" value="InterPro"/>
</dbReference>
<reference evidence="11 12" key="1">
    <citation type="submission" date="2015-11" db="EMBL/GenBank/DDBJ databases">
        <title>Genomic analysis of 38 Legionella species identifies large and diverse effector repertoires.</title>
        <authorList>
            <person name="Burstein D."/>
            <person name="Amaro F."/>
            <person name="Zusman T."/>
            <person name="Lifshitz Z."/>
            <person name="Cohen O."/>
            <person name="Gilbert J.A."/>
            <person name="Pupko T."/>
            <person name="Shuman H.A."/>
            <person name="Segal G."/>
        </authorList>
    </citation>
    <scope>NUCLEOTIDE SEQUENCE [LARGE SCALE GENOMIC DNA]</scope>
    <source>
        <strain evidence="11 12">ATCC 49505</strain>
    </source>
</reference>
<evidence type="ECO:0000256" key="8">
    <source>
        <dbReference type="RuleBase" id="RU000397"/>
    </source>
</evidence>
<comment type="caution">
    <text evidence="11">The sequence shown here is derived from an EMBL/GenBank/DDBJ whole genome shotgun (WGS) entry which is preliminary data.</text>
</comment>
<evidence type="ECO:0000256" key="5">
    <source>
        <dbReference type="PIRSR" id="PIRSR000149-2"/>
    </source>
</evidence>
<comment type="subunit">
    <text evidence="2">Homotetramer.</text>
</comment>
<dbReference type="InterPro" id="IPR020829">
    <property type="entry name" value="GlycerAld_3-P_DH_cat"/>
</dbReference>
<dbReference type="EC" id="1.2.1.-" evidence="9"/>
<dbReference type="Gene3D" id="3.30.360.10">
    <property type="entry name" value="Dihydrodipicolinate Reductase, domain 2"/>
    <property type="match status" value="1"/>
</dbReference>
<dbReference type="SUPFAM" id="SSF51735">
    <property type="entry name" value="NAD(P)-binding Rossmann-fold domains"/>
    <property type="match status" value="1"/>
</dbReference>
<feature type="binding site" evidence="5">
    <location>
        <position position="184"/>
    </location>
    <ligand>
        <name>D-glyceraldehyde 3-phosphate</name>
        <dbReference type="ChEBI" id="CHEBI:59776"/>
    </ligand>
</feature>
<dbReference type="FunFam" id="3.30.360.10:FF:000002">
    <property type="entry name" value="Glyceraldehyde-3-phosphate dehydrogenase"/>
    <property type="match status" value="1"/>
</dbReference>
<feature type="binding site" evidence="5">
    <location>
        <position position="235"/>
    </location>
    <ligand>
        <name>D-glyceraldehyde 3-phosphate</name>
        <dbReference type="ChEBI" id="CHEBI:59776"/>
    </ligand>
</feature>
<feature type="binding site" evidence="6">
    <location>
        <begin position="12"/>
        <end position="13"/>
    </location>
    <ligand>
        <name>NAD(+)</name>
        <dbReference type="ChEBI" id="CHEBI:57540"/>
    </ligand>
</feature>
<keyword evidence="3 9" id="KW-0560">Oxidoreductase</keyword>
<dbReference type="PRINTS" id="PR00078">
    <property type="entry name" value="G3PDHDRGNASE"/>
</dbReference>
<feature type="binding site" evidence="6">
    <location>
        <position position="81"/>
    </location>
    <ligand>
        <name>NAD(+)</name>
        <dbReference type="ChEBI" id="CHEBI:57540"/>
    </ligand>
</feature>
<keyword evidence="6" id="KW-0520">NAD</keyword>
<feature type="binding site" evidence="6">
    <location>
        <position position="312"/>
    </location>
    <ligand>
        <name>NAD(+)</name>
        <dbReference type="ChEBI" id="CHEBI:57540"/>
    </ligand>
</feature>
<dbReference type="AlphaFoldDB" id="A0A0W0VJ88"/>
<feature type="binding site" evidence="5">
    <location>
        <begin position="212"/>
        <end position="213"/>
    </location>
    <ligand>
        <name>D-glyceraldehyde 3-phosphate</name>
        <dbReference type="ChEBI" id="CHEBI:59776"/>
    </ligand>
</feature>
<protein>
    <recommendedName>
        <fullName evidence="9">Glyceraldehyde-3-phosphate dehydrogenase</fullName>
        <ecNumber evidence="9">1.2.1.-</ecNumber>
    </recommendedName>
</protein>
<dbReference type="PANTHER" id="PTHR43148">
    <property type="entry name" value="GLYCERALDEHYDE-3-PHOSPHATE DEHYDROGENASE 2"/>
    <property type="match status" value="1"/>
</dbReference>
<evidence type="ECO:0000256" key="2">
    <source>
        <dbReference type="ARBA" id="ARBA00011881"/>
    </source>
</evidence>